<reference evidence="2" key="1">
    <citation type="submission" date="2023-10" db="EMBL/GenBank/DDBJ databases">
        <authorList>
            <person name="Chen Y."/>
            <person name="Shah S."/>
            <person name="Dougan E. K."/>
            <person name="Thang M."/>
            <person name="Chan C."/>
        </authorList>
    </citation>
    <scope>NUCLEOTIDE SEQUENCE [LARGE SCALE GENOMIC DNA]</scope>
</reference>
<evidence type="ECO:0000256" key="1">
    <source>
        <dbReference type="SAM" id="MobiDB-lite"/>
    </source>
</evidence>
<keyword evidence="3" id="KW-1185">Reference proteome</keyword>
<name>A0ABN9VSG4_9DINO</name>
<comment type="caution">
    <text evidence="2">The sequence shown here is derived from an EMBL/GenBank/DDBJ whole genome shotgun (WGS) entry which is preliminary data.</text>
</comment>
<feature type="region of interest" description="Disordered" evidence="1">
    <location>
        <begin position="429"/>
        <end position="448"/>
    </location>
</feature>
<sequence>MEAKRWAAASARTLARRLRRERQAERGWSRAAALNRRVKALRSSLDAHWRLAVAVGRFLPTLGEELAAGRLLGCDGELLDEASEALIYGNAARHSPPPVAVAGVPRLPDGPDARALERLLAGHSAQLRREARPFVPDGWEKADVLLQALGARGRHLDTEVVQSEGISKIVESSTVHKDEVPQNVMCDSTAADTLAGSSFGLAAPGGDGGGDEQALQDVLQRDPLGGIGIEHVPTTPPGDVAEDIHSGVAAVESAAVQGATPTGLVPGGLGTFPIGAAVWPAAAAAGASQAGATPAGLIPGGLGTFPTVSSACSRSFSEKMWRARSVISRTWLEPLPREAQGQACVDAAEDAHSGAETAVSEAEQFFYDWVGYVDSEYGIGETVRGVIYSIDDSDAESAGYDDAYADPSAEDLRASHMAQCQAAAEEASRQWRSASTCSSPPFKAKLGR</sequence>
<accession>A0ABN9VSG4</accession>
<gene>
    <name evidence="2" type="ORF">PCOR1329_LOCUS59686</name>
</gene>
<dbReference type="Proteomes" id="UP001189429">
    <property type="component" value="Unassembled WGS sequence"/>
</dbReference>
<evidence type="ECO:0000313" key="2">
    <source>
        <dbReference type="EMBL" id="CAK0874903.1"/>
    </source>
</evidence>
<evidence type="ECO:0000313" key="3">
    <source>
        <dbReference type="Proteomes" id="UP001189429"/>
    </source>
</evidence>
<feature type="compositionally biased region" description="Polar residues" evidence="1">
    <location>
        <begin position="430"/>
        <end position="439"/>
    </location>
</feature>
<dbReference type="EMBL" id="CAUYUJ010017449">
    <property type="protein sequence ID" value="CAK0874903.1"/>
    <property type="molecule type" value="Genomic_DNA"/>
</dbReference>
<organism evidence="2 3">
    <name type="scientific">Prorocentrum cordatum</name>
    <dbReference type="NCBI Taxonomy" id="2364126"/>
    <lineage>
        <taxon>Eukaryota</taxon>
        <taxon>Sar</taxon>
        <taxon>Alveolata</taxon>
        <taxon>Dinophyceae</taxon>
        <taxon>Prorocentrales</taxon>
        <taxon>Prorocentraceae</taxon>
        <taxon>Prorocentrum</taxon>
    </lineage>
</organism>
<protein>
    <submittedName>
        <fullName evidence="2">Uncharacterized protein</fullName>
    </submittedName>
</protein>
<proteinExistence type="predicted"/>